<dbReference type="PANTHER" id="PTHR41391">
    <property type="entry name" value="RESTRICTION OF TELOMERE CAPPING PROTEIN 4"/>
    <property type="match status" value="1"/>
</dbReference>
<evidence type="ECO:0000259" key="9">
    <source>
        <dbReference type="SMART" id="SM01312"/>
    </source>
</evidence>
<dbReference type="GO" id="GO:0005634">
    <property type="term" value="C:nucleus"/>
    <property type="evidence" value="ECO:0007669"/>
    <property type="project" value="UniProtKB-SubCell"/>
</dbReference>
<reference evidence="10 11" key="1">
    <citation type="submission" date="2023-03" db="EMBL/GenBank/DDBJ databases">
        <title>Genome sequence of Lichtheimia ornata CBS 291.66.</title>
        <authorList>
            <person name="Mohabir J.T."/>
            <person name="Shea T.P."/>
            <person name="Kurbessoian T."/>
            <person name="Berby B."/>
            <person name="Fontaine J."/>
            <person name="Livny J."/>
            <person name="Gnirke A."/>
            <person name="Stajich J.E."/>
            <person name="Cuomo C.A."/>
        </authorList>
    </citation>
    <scope>NUCLEOTIDE SEQUENCE [LARGE SCALE GENOMIC DNA]</scope>
    <source>
        <strain evidence="10">CBS 291.66</strain>
    </source>
</reference>
<keyword evidence="7" id="KW-0539">Nucleus</keyword>
<feature type="region of interest" description="Disordered" evidence="8">
    <location>
        <begin position="149"/>
        <end position="170"/>
    </location>
</feature>
<dbReference type="RefSeq" id="XP_058342837.1">
    <property type="nucleotide sequence ID" value="XM_058486480.1"/>
</dbReference>
<evidence type="ECO:0000313" key="10">
    <source>
        <dbReference type="EMBL" id="KAJ8657924.1"/>
    </source>
</evidence>
<evidence type="ECO:0000256" key="4">
    <source>
        <dbReference type="ARBA" id="ARBA00009461"/>
    </source>
</evidence>
<feature type="compositionally biased region" description="Polar residues" evidence="8">
    <location>
        <begin position="16"/>
        <end position="37"/>
    </location>
</feature>
<dbReference type="Proteomes" id="UP001234581">
    <property type="component" value="Unassembled WGS sequence"/>
</dbReference>
<dbReference type="PANTHER" id="PTHR41391:SF1">
    <property type="entry name" value="RESTRICTION OF TELOMERE CAPPING PROTEIN 4"/>
    <property type="match status" value="1"/>
</dbReference>
<protein>
    <recommendedName>
        <fullName evidence="5">Restriction of telomere capping protein 4</fullName>
    </recommendedName>
</protein>
<dbReference type="GeneID" id="83213863"/>
<comment type="function">
    <text evidence="1">May be involved in a process influencing telomere capping.</text>
</comment>
<comment type="caution">
    <text evidence="10">The sequence shown here is derived from an EMBL/GenBank/DDBJ whole genome shotgun (WGS) entry which is preliminary data.</text>
</comment>
<comment type="subcellular location">
    <subcellularLocation>
        <location evidence="3">Cytoplasm</location>
    </subcellularLocation>
    <subcellularLocation>
        <location evidence="2">Nucleus</location>
    </subcellularLocation>
</comment>
<dbReference type="SMART" id="SM01312">
    <property type="entry name" value="RTC4"/>
    <property type="match status" value="1"/>
</dbReference>
<keyword evidence="6" id="KW-0963">Cytoplasm</keyword>
<evidence type="ECO:0000256" key="3">
    <source>
        <dbReference type="ARBA" id="ARBA00004496"/>
    </source>
</evidence>
<evidence type="ECO:0000256" key="5">
    <source>
        <dbReference type="ARBA" id="ARBA00015162"/>
    </source>
</evidence>
<feature type="compositionally biased region" description="Basic and acidic residues" evidence="8">
    <location>
        <begin position="62"/>
        <end position="71"/>
    </location>
</feature>
<dbReference type="GO" id="GO:0005737">
    <property type="term" value="C:cytoplasm"/>
    <property type="evidence" value="ECO:0007669"/>
    <property type="project" value="UniProtKB-SubCell"/>
</dbReference>
<dbReference type="InterPro" id="IPR028094">
    <property type="entry name" value="RTC4_C"/>
</dbReference>
<dbReference type="Pfam" id="PF14474">
    <property type="entry name" value="RTC4"/>
    <property type="match status" value="1"/>
</dbReference>
<dbReference type="AlphaFoldDB" id="A0AAD7V239"/>
<evidence type="ECO:0000256" key="1">
    <source>
        <dbReference type="ARBA" id="ARBA00002738"/>
    </source>
</evidence>
<organism evidence="10 11">
    <name type="scientific">Lichtheimia ornata</name>
    <dbReference type="NCBI Taxonomy" id="688661"/>
    <lineage>
        <taxon>Eukaryota</taxon>
        <taxon>Fungi</taxon>
        <taxon>Fungi incertae sedis</taxon>
        <taxon>Mucoromycota</taxon>
        <taxon>Mucoromycotina</taxon>
        <taxon>Mucoromycetes</taxon>
        <taxon>Mucorales</taxon>
        <taxon>Lichtheimiaceae</taxon>
        <taxon>Lichtheimia</taxon>
    </lineage>
</organism>
<comment type="similarity">
    <text evidence="4">Belongs to the RTC4 family.</text>
</comment>
<feature type="region of interest" description="Disordered" evidence="8">
    <location>
        <begin position="1"/>
        <end position="114"/>
    </location>
</feature>
<feature type="compositionally biased region" description="Acidic residues" evidence="8">
    <location>
        <begin position="454"/>
        <end position="466"/>
    </location>
</feature>
<evidence type="ECO:0000256" key="8">
    <source>
        <dbReference type="SAM" id="MobiDB-lite"/>
    </source>
</evidence>
<evidence type="ECO:0000313" key="11">
    <source>
        <dbReference type="Proteomes" id="UP001234581"/>
    </source>
</evidence>
<feature type="domain" description="Restriction of telomere capping protein 4 C-terminal" evidence="9">
    <location>
        <begin position="285"/>
        <end position="424"/>
    </location>
</feature>
<keyword evidence="11" id="KW-1185">Reference proteome</keyword>
<gene>
    <name evidence="10" type="ORF">O0I10_006452</name>
</gene>
<name>A0AAD7V239_9FUNG</name>
<feature type="compositionally biased region" description="Polar residues" evidence="8">
    <location>
        <begin position="152"/>
        <end position="169"/>
    </location>
</feature>
<evidence type="ECO:0000256" key="6">
    <source>
        <dbReference type="ARBA" id="ARBA00022490"/>
    </source>
</evidence>
<evidence type="ECO:0000256" key="7">
    <source>
        <dbReference type="ARBA" id="ARBA00023242"/>
    </source>
</evidence>
<proteinExistence type="inferred from homology"/>
<accession>A0AAD7V239</accession>
<dbReference type="InterPro" id="IPR039024">
    <property type="entry name" value="RTC4"/>
</dbReference>
<evidence type="ECO:0000256" key="2">
    <source>
        <dbReference type="ARBA" id="ARBA00004123"/>
    </source>
</evidence>
<dbReference type="EMBL" id="JARTCD010000028">
    <property type="protein sequence ID" value="KAJ8657924.1"/>
    <property type="molecule type" value="Genomic_DNA"/>
</dbReference>
<sequence>MPNPKPNLKGKDTEATKSLNRILQPDTIRTVNATSHVIPNKPPKVQTTYGSKRGKGLSRYSRRNDKRDGSSSRRSTPNEDSSDEFQEGPPTVKRARRSNSDRRQPSNPPDAIPTLFVGETLSINDLSSAKANRAKSKADVEEKHKLFDDLSRQSSQLESTDDANSNQHGSPKYVCPYCNEVFPTGEMTDRLKRALKMIKQKDEAYAQQEIEHRMKRVTGKHKELLKKQMKVKRPVDGLEQHFFCRLHRAELVVRKEGRAKNYPEEIRFNDIHSRLERLRGELEKVIRQERKSQFRDIALKAYEEMGKNKARSTLGVMARVDNIMTGYYGSKGSAVIQDALSTMFLHTGMLTNAMTTPQLPLEYLQQVLVPEAALVLIRQDLYNADAKKRPRARFPTSEELAQYNEKAEQVLKDSTEFGKLVHMAENEIIADFSDQSLKKISLSDDESSSSSSSSEEDSDDSDFQGK</sequence>
<feature type="region of interest" description="Disordered" evidence="8">
    <location>
        <begin position="440"/>
        <end position="466"/>
    </location>
</feature>